<evidence type="ECO:0000313" key="2">
    <source>
        <dbReference type="EMBL" id="MEM5453221.1"/>
    </source>
</evidence>
<feature type="non-terminal residue" evidence="2">
    <location>
        <position position="64"/>
    </location>
</feature>
<sequence>MPWNPRNTMNLRLEFVNLALQEGANRRELCRRFGISPKTGYKWLARHAQDDGATALADRSRRPL</sequence>
<dbReference type="SUPFAM" id="SSF48295">
    <property type="entry name" value="TrpR-like"/>
    <property type="match status" value="1"/>
</dbReference>
<accession>A0ABU9SPE2</accession>
<proteinExistence type="predicted"/>
<dbReference type="RefSeq" id="WP_406954441.1">
    <property type="nucleotide sequence ID" value="NZ_JAYMRW010000079.1"/>
</dbReference>
<comment type="caution">
    <text evidence="2">The sequence shown here is derived from an EMBL/GenBank/DDBJ whole genome shotgun (WGS) entry which is preliminary data.</text>
</comment>
<protein>
    <submittedName>
        <fullName evidence="2">Helix-turn-helix domain-containing protein</fullName>
    </submittedName>
</protein>
<feature type="domain" description="Insertion element IS150 protein InsJ-like helix-turn-helix" evidence="1">
    <location>
        <begin position="12"/>
        <end position="63"/>
    </location>
</feature>
<evidence type="ECO:0000313" key="3">
    <source>
        <dbReference type="Proteomes" id="UP001390669"/>
    </source>
</evidence>
<name>A0ABU9SPE2_9BURK</name>
<dbReference type="InterPro" id="IPR010921">
    <property type="entry name" value="Trp_repressor/repl_initiator"/>
</dbReference>
<reference evidence="2 3" key="1">
    <citation type="submission" date="2024-01" db="EMBL/GenBank/DDBJ databases">
        <title>The diversity of rhizobia nodulating Mimosa spp. in eleven states of Brazil covering several biomes is determined by host plant, location, and edaphic factors.</title>
        <authorList>
            <person name="Rouws L."/>
            <person name="Barauna A."/>
            <person name="Beukes C."/>
            <person name="De Faria S.M."/>
            <person name="Gross E."/>
            <person name="Dos Reis Junior F.B."/>
            <person name="Simon M."/>
            <person name="Maluk M."/>
            <person name="Odee D.W."/>
            <person name="Kenicer G."/>
            <person name="Young J.P.W."/>
            <person name="Reis V.M."/>
            <person name="Zilli J."/>
            <person name="James E.K."/>
        </authorList>
    </citation>
    <scope>NUCLEOTIDE SEQUENCE [LARGE SCALE GENOMIC DNA]</scope>
    <source>
        <strain evidence="2 3">JPY164</strain>
    </source>
</reference>
<dbReference type="EMBL" id="JAYMRW010000079">
    <property type="protein sequence ID" value="MEM5453221.1"/>
    <property type="molecule type" value="Genomic_DNA"/>
</dbReference>
<keyword evidence="3" id="KW-1185">Reference proteome</keyword>
<dbReference type="Proteomes" id="UP001390669">
    <property type="component" value="Unassembled WGS sequence"/>
</dbReference>
<dbReference type="Pfam" id="PF13518">
    <property type="entry name" value="HTH_28"/>
    <property type="match status" value="1"/>
</dbReference>
<evidence type="ECO:0000259" key="1">
    <source>
        <dbReference type="Pfam" id="PF13518"/>
    </source>
</evidence>
<organism evidence="2 3">
    <name type="scientific">Paraburkholderia guartelaensis</name>
    <dbReference type="NCBI Taxonomy" id="2546446"/>
    <lineage>
        <taxon>Bacteria</taxon>
        <taxon>Pseudomonadati</taxon>
        <taxon>Pseudomonadota</taxon>
        <taxon>Betaproteobacteria</taxon>
        <taxon>Burkholderiales</taxon>
        <taxon>Burkholderiaceae</taxon>
        <taxon>Paraburkholderia</taxon>
    </lineage>
</organism>
<gene>
    <name evidence="2" type="ORF">VSR33_38285</name>
</gene>
<dbReference type="InterPro" id="IPR055247">
    <property type="entry name" value="InsJ-like_HTH"/>
</dbReference>